<name>A0A813LSF3_POLGL</name>
<sequence length="283" mass="30946">MPVAVPQKQRQVAWELSSAQPLARSSPPDPGEELDGTLASLNKLQSSKVQALMRSIDQLQKENLTLRRRGQEQFRTAQFQQMQGELGRQDAMIEALRRTAGDEKARGLVRKAVAALDSAPGGCVGCKAAKDELFGADDGAVLCRTCYSLRYWGPPPSRKLEEGARPLLPASREELQDELDTAARQLLSLRRSARSAREAAQESQSAKASASAESFVSTAAALASLLAGLEQRASQLTRENSSLDEQRAALERAVEEQGYLARETLLKQLADMSDGRRGRDRDR</sequence>
<evidence type="ECO:0000313" key="3">
    <source>
        <dbReference type="EMBL" id="CAE8738509.1"/>
    </source>
</evidence>
<evidence type="ECO:0000313" key="4">
    <source>
        <dbReference type="Proteomes" id="UP000626109"/>
    </source>
</evidence>
<accession>A0A813LSF3</accession>
<dbReference type="EMBL" id="CAJNNW010036955">
    <property type="protein sequence ID" value="CAE8738509.1"/>
    <property type="molecule type" value="Genomic_DNA"/>
</dbReference>
<organism evidence="3 4">
    <name type="scientific">Polarella glacialis</name>
    <name type="common">Dinoflagellate</name>
    <dbReference type="NCBI Taxonomy" id="89957"/>
    <lineage>
        <taxon>Eukaryota</taxon>
        <taxon>Sar</taxon>
        <taxon>Alveolata</taxon>
        <taxon>Dinophyceae</taxon>
        <taxon>Suessiales</taxon>
        <taxon>Suessiaceae</taxon>
        <taxon>Polarella</taxon>
    </lineage>
</organism>
<dbReference type="AlphaFoldDB" id="A0A813LSF3"/>
<protein>
    <submittedName>
        <fullName evidence="3">Uncharacterized protein</fullName>
    </submittedName>
</protein>
<feature type="coiled-coil region" evidence="1">
    <location>
        <begin position="42"/>
        <end position="69"/>
    </location>
</feature>
<feature type="non-terminal residue" evidence="3">
    <location>
        <position position="283"/>
    </location>
</feature>
<reference evidence="3" key="1">
    <citation type="submission" date="2021-02" db="EMBL/GenBank/DDBJ databases">
        <authorList>
            <person name="Dougan E. K."/>
            <person name="Rhodes N."/>
            <person name="Thang M."/>
            <person name="Chan C."/>
        </authorList>
    </citation>
    <scope>NUCLEOTIDE SEQUENCE</scope>
</reference>
<feature type="coiled-coil region" evidence="1">
    <location>
        <begin position="219"/>
        <end position="256"/>
    </location>
</feature>
<dbReference type="Proteomes" id="UP000626109">
    <property type="component" value="Unassembled WGS sequence"/>
</dbReference>
<evidence type="ECO:0000256" key="1">
    <source>
        <dbReference type="SAM" id="Coils"/>
    </source>
</evidence>
<gene>
    <name evidence="3" type="ORF">PGLA2088_LOCUS49223</name>
</gene>
<proteinExistence type="predicted"/>
<evidence type="ECO:0000256" key="2">
    <source>
        <dbReference type="SAM" id="MobiDB-lite"/>
    </source>
</evidence>
<keyword evidence="1" id="KW-0175">Coiled coil</keyword>
<comment type="caution">
    <text evidence="3">The sequence shown here is derived from an EMBL/GenBank/DDBJ whole genome shotgun (WGS) entry which is preliminary data.</text>
</comment>
<feature type="region of interest" description="Disordered" evidence="2">
    <location>
        <begin position="1"/>
        <end position="36"/>
    </location>
</feature>